<dbReference type="Pfam" id="PF08450">
    <property type="entry name" value="SGL"/>
    <property type="match status" value="1"/>
</dbReference>
<organism evidence="4 5">
    <name type="scientific">Sphingomonas quercus</name>
    <dbReference type="NCBI Taxonomy" id="2842451"/>
    <lineage>
        <taxon>Bacteria</taxon>
        <taxon>Pseudomonadati</taxon>
        <taxon>Pseudomonadota</taxon>
        <taxon>Alphaproteobacteria</taxon>
        <taxon>Sphingomonadales</taxon>
        <taxon>Sphingomonadaceae</taxon>
        <taxon>Sphingomonas</taxon>
    </lineage>
</organism>
<feature type="chain" id="PRO_5045482194" evidence="2">
    <location>
        <begin position="24"/>
        <end position="366"/>
    </location>
</feature>
<evidence type="ECO:0000259" key="3">
    <source>
        <dbReference type="Pfam" id="PF08450"/>
    </source>
</evidence>
<comment type="caution">
    <text evidence="4">The sequence shown here is derived from an EMBL/GenBank/DDBJ whole genome shotgun (WGS) entry which is preliminary data.</text>
</comment>
<feature type="domain" description="SMP-30/Gluconolactonase/LRE-like region" evidence="3">
    <location>
        <begin position="89"/>
        <end position="347"/>
    </location>
</feature>
<evidence type="ECO:0000313" key="4">
    <source>
        <dbReference type="EMBL" id="MBU3079060.1"/>
    </source>
</evidence>
<dbReference type="EMBL" id="JAHKRT010000008">
    <property type="protein sequence ID" value="MBU3079060.1"/>
    <property type="molecule type" value="Genomic_DNA"/>
</dbReference>
<name>A0ABS6BPC3_9SPHN</name>
<keyword evidence="1" id="KW-0378">Hydrolase</keyword>
<gene>
    <name evidence="4" type="ORF">KOF26_14455</name>
</gene>
<dbReference type="PROSITE" id="PS51257">
    <property type="entry name" value="PROKAR_LIPOPROTEIN"/>
    <property type="match status" value="1"/>
</dbReference>
<proteinExistence type="predicted"/>
<dbReference type="PANTHER" id="PTHR47572">
    <property type="entry name" value="LIPOPROTEIN-RELATED"/>
    <property type="match status" value="1"/>
</dbReference>
<dbReference type="InterPro" id="IPR051262">
    <property type="entry name" value="SMP-30/CGR1_Lactonase"/>
</dbReference>
<protein>
    <submittedName>
        <fullName evidence="4">SMP-30/gluconolactonase/LRE family protein</fullName>
    </submittedName>
</protein>
<dbReference type="Proteomes" id="UP000776276">
    <property type="component" value="Unassembled WGS sequence"/>
</dbReference>
<feature type="signal peptide" evidence="2">
    <location>
        <begin position="1"/>
        <end position="23"/>
    </location>
</feature>
<reference evidence="4 5" key="1">
    <citation type="submission" date="2021-06" db="EMBL/GenBank/DDBJ databases">
        <title>Sphingomonas sp. XMGL2, whole genome shotgun sequencing project.</title>
        <authorList>
            <person name="Zhao G."/>
            <person name="Shen L."/>
        </authorList>
    </citation>
    <scope>NUCLEOTIDE SEQUENCE [LARGE SCALE GENOMIC DNA]</scope>
    <source>
        <strain evidence="4 5">XMGL2</strain>
    </source>
</reference>
<keyword evidence="2" id="KW-0732">Signal</keyword>
<dbReference type="PANTHER" id="PTHR47572:SF4">
    <property type="entry name" value="LACTONASE DRP35"/>
    <property type="match status" value="1"/>
</dbReference>
<keyword evidence="5" id="KW-1185">Reference proteome</keyword>
<dbReference type="RefSeq" id="WP_216326465.1">
    <property type="nucleotide sequence ID" value="NZ_JAHKRT010000008.1"/>
</dbReference>
<evidence type="ECO:0000256" key="1">
    <source>
        <dbReference type="ARBA" id="ARBA00022801"/>
    </source>
</evidence>
<sequence>MTRSLGSVSRALLAASVAMLALAACSDKSAADNAAAENSAANQSAVAATGGAVAPAEGASIQRLDPALDAIISPGAVIEKLAGGFEFVEGPLWHNNELWFADLTGNKLYAVNDEGKLRTVLDKSGGLDTFPAGAYQGSNGMAVDKDGQVLMGQHGLRRIARIGPDMKLTTVVDRNADGDHINSPNDMVFAPDGALWFTDPPMGLLKQDQDPAKEAKYNAVYRFKDGKAVAMIKDLSRPNGIAFSPDGKKLYISNSAPEMFVNVYDVGADGTLSKPKRFISYPGPLPDDVPDGLRVDSQGNVWTTGPGGIRIISAAGKVLGQIKTPDKAQANLAFGGPDGKSVYITASNNVYRLKVAVPGEKPLYGN</sequence>
<evidence type="ECO:0000256" key="2">
    <source>
        <dbReference type="SAM" id="SignalP"/>
    </source>
</evidence>
<dbReference type="InterPro" id="IPR013658">
    <property type="entry name" value="SGL"/>
</dbReference>
<accession>A0ABS6BPC3</accession>
<evidence type="ECO:0000313" key="5">
    <source>
        <dbReference type="Proteomes" id="UP000776276"/>
    </source>
</evidence>